<gene>
    <name evidence="1" type="ORF">EGN73_14935</name>
</gene>
<sequence length="65" mass="7735">MVDSDFCKGDIIRITDYKGVHSFGYLLDFNKRGEDMQYIFCHVDSNFKPLFTPLIYHPWDTLEKI</sequence>
<organism evidence="1 2">
    <name type="scientific">Arthrospiribacter ruber</name>
    <dbReference type="NCBI Taxonomy" id="2487934"/>
    <lineage>
        <taxon>Bacteria</taxon>
        <taxon>Pseudomonadati</taxon>
        <taxon>Bacteroidota</taxon>
        <taxon>Cytophagia</taxon>
        <taxon>Cytophagales</taxon>
        <taxon>Cyclobacteriaceae</taxon>
        <taxon>Arthrospiribacter</taxon>
    </lineage>
</organism>
<evidence type="ECO:0000313" key="2">
    <source>
        <dbReference type="Proteomes" id="UP000727490"/>
    </source>
</evidence>
<reference evidence="1 2" key="1">
    <citation type="journal article" date="2020" name="Syst. Appl. Microbiol.">
        <title>Arthrospiribacter ruber gen. nov., sp. nov., a novel bacterium isolated from Arthrospira cultures.</title>
        <authorList>
            <person name="Waleron M."/>
            <person name="Misztak A."/>
            <person name="Waleron M.M."/>
            <person name="Furmaniak M."/>
            <person name="Mrozik A."/>
            <person name="Waleron K."/>
        </authorList>
    </citation>
    <scope>NUCLEOTIDE SEQUENCE [LARGE SCALE GENOMIC DNA]</scope>
    <source>
        <strain evidence="1 2">DPMB0001</strain>
    </source>
</reference>
<keyword evidence="2" id="KW-1185">Reference proteome</keyword>
<name>A0A951IZD0_9BACT</name>
<dbReference type="AlphaFoldDB" id="A0A951IZD0"/>
<comment type="caution">
    <text evidence="1">The sequence shown here is derived from an EMBL/GenBank/DDBJ whole genome shotgun (WGS) entry which is preliminary data.</text>
</comment>
<protein>
    <submittedName>
        <fullName evidence="1">Uncharacterized protein</fullName>
    </submittedName>
</protein>
<accession>A0A951IZD0</accession>
<dbReference type="EMBL" id="RPHB01000007">
    <property type="protein sequence ID" value="MBW3469094.1"/>
    <property type="molecule type" value="Genomic_DNA"/>
</dbReference>
<evidence type="ECO:0000313" key="1">
    <source>
        <dbReference type="EMBL" id="MBW3469094.1"/>
    </source>
</evidence>
<dbReference type="Proteomes" id="UP000727490">
    <property type="component" value="Unassembled WGS sequence"/>
</dbReference>
<proteinExistence type="predicted"/>
<dbReference type="RefSeq" id="WP_219291526.1">
    <property type="nucleotide sequence ID" value="NZ_RPHB01000007.1"/>
</dbReference>